<dbReference type="Pfam" id="PF13240">
    <property type="entry name" value="Zn_Ribbon_1"/>
    <property type="match status" value="1"/>
</dbReference>
<reference evidence="3" key="1">
    <citation type="journal article" date="2020" name="ISME J.">
        <title>Gammaproteobacteria mediating utilization of methyl-, sulfur- and petroleum organic compounds in deep ocean hydrothermal plumes.</title>
        <authorList>
            <person name="Zhou Z."/>
            <person name="Liu Y."/>
            <person name="Pan J."/>
            <person name="Cron B.R."/>
            <person name="Toner B.M."/>
            <person name="Anantharaman K."/>
            <person name="Breier J.A."/>
            <person name="Dick G.J."/>
            <person name="Li M."/>
        </authorList>
    </citation>
    <scope>NUCLEOTIDE SEQUENCE</scope>
    <source>
        <strain evidence="3">SZUA-1515</strain>
    </source>
</reference>
<dbReference type="AlphaFoldDB" id="A0A833E9N9"/>
<evidence type="ECO:0000313" key="3">
    <source>
        <dbReference type="EMBL" id="HIQ29399.1"/>
    </source>
</evidence>
<dbReference type="InterPro" id="IPR026870">
    <property type="entry name" value="Zinc_ribbon_dom"/>
</dbReference>
<dbReference type="Proteomes" id="UP000608579">
    <property type="component" value="Unassembled WGS sequence"/>
</dbReference>
<proteinExistence type="predicted"/>
<evidence type="ECO:0000256" key="1">
    <source>
        <dbReference type="SAM" id="Phobius"/>
    </source>
</evidence>
<accession>A0A833E9N9</accession>
<organism evidence="3 4">
    <name type="scientific">Caldiarchaeum subterraneum</name>
    <dbReference type="NCBI Taxonomy" id="311458"/>
    <lineage>
        <taxon>Archaea</taxon>
        <taxon>Nitrososphaerota</taxon>
        <taxon>Candidatus Caldarchaeales</taxon>
        <taxon>Candidatus Caldarchaeaceae</taxon>
        <taxon>Candidatus Caldarchaeum</taxon>
    </lineage>
</organism>
<keyword evidence="1" id="KW-1133">Transmembrane helix</keyword>
<name>A0A833E9N9_CALS0</name>
<feature type="transmembrane region" description="Helical" evidence="1">
    <location>
        <begin position="30"/>
        <end position="48"/>
    </location>
</feature>
<comment type="caution">
    <text evidence="3">The sequence shown here is derived from an EMBL/GenBank/DDBJ whole genome shotgun (WGS) entry which is preliminary data.</text>
</comment>
<sequence length="165" mass="17385">MSSRRATAVSTVIVAVVVYLLSLFESLFPFYATLLAVIAAGVISGLVTRNPLYGGVAAVLGGGAGQAAAIAAGIQITTPIPQLTPILFRVFTTAGMFAAGIILGTLFRALGGKMEEVVVEEKTEVVEEKEEAFKVCKFCNEQIPVDAIFCPFCGHKLVEESVKSE</sequence>
<dbReference type="EMBL" id="DQVM01000043">
    <property type="protein sequence ID" value="HIQ29399.1"/>
    <property type="molecule type" value="Genomic_DNA"/>
</dbReference>
<keyword evidence="1" id="KW-0812">Transmembrane</keyword>
<feature type="transmembrane region" description="Helical" evidence="1">
    <location>
        <begin position="86"/>
        <end position="107"/>
    </location>
</feature>
<feature type="domain" description="Zinc-ribbon" evidence="2">
    <location>
        <begin position="136"/>
        <end position="157"/>
    </location>
</feature>
<keyword evidence="1" id="KW-0472">Membrane</keyword>
<feature type="transmembrane region" description="Helical" evidence="1">
    <location>
        <begin position="55"/>
        <end position="74"/>
    </location>
</feature>
<evidence type="ECO:0000259" key="2">
    <source>
        <dbReference type="Pfam" id="PF13240"/>
    </source>
</evidence>
<protein>
    <submittedName>
        <fullName evidence="3">Zinc ribbon domain-containing protein</fullName>
    </submittedName>
</protein>
<gene>
    <name evidence="3" type="ORF">EYH45_02415</name>
</gene>
<feature type="transmembrane region" description="Helical" evidence="1">
    <location>
        <begin position="7"/>
        <end position="24"/>
    </location>
</feature>
<evidence type="ECO:0000313" key="4">
    <source>
        <dbReference type="Proteomes" id="UP000608579"/>
    </source>
</evidence>